<evidence type="ECO:0000256" key="10">
    <source>
        <dbReference type="ARBA" id="ARBA00022967"/>
    </source>
</evidence>
<keyword evidence="16 19" id="KW-0472">Membrane</keyword>
<evidence type="ECO:0000256" key="4">
    <source>
        <dbReference type="ARBA" id="ARBA00012944"/>
    </source>
</evidence>
<feature type="transmembrane region" description="Helical" evidence="19">
    <location>
        <begin position="252"/>
        <end position="280"/>
    </location>
</feature>
<keyword evidence="8 19" id="KW-0812">Transmembrane</keyword>
<sequence length="313" mass="37926">MFLTIFTYISLFMHDLMIIWFFLEINNFLFIFLLNLTMNNKKIIFLYFIIQIISSFFMIFSISINNIIMFNNYIYFILFSSLLIKLSIPPFHFWFPLISKFLPFNMFLILSTIQKIIPFYMLSLIKLNNFFFIYLILLLCSIIPPFMCLNITNFKIILAYSSINQSSWMILLIYMKTLSWLMYFLFYSLTLMSLIFLFSLFKMFKNSMIINNINLNILFLFTLFNMSGMPPFSMFLMKWYSIFLFMKLNNLIVIMIFMMFSSLFMLFIYNNMLFYALFLYKFESKLIKLNHSNNNIFIFILFPLLLSFTILLI</sequence>
<feature type="transmembrane region" description="Helical" evidence="19">
    <location>
        <begin position="213"/>
        <end position="232"/>
    </location>
</feature>
<evidence type="ECO:0000256" key="12">
    <source>
        <dbReference type="ARBA" id="ARBA00022989"/>
    </source>
</evidence>
<evidence type="ECO:0000256" key="3">
    <source>
        <dbReference type="ARBA" id="ARBA00007012"/>
    </source>
</evidence>
<protein>
    <recommendedName>
        <fullName evidence="5">NADH-ubiquinone oxidoreductase chain 2</fullName>
        <ecNumber evidence="4">7.1.1.2</ecNumber>
    </recommendedName>
    <alternativeName>
        <fullName evidence="17">NADH dehydrogenase subunit 2</fullName>
    </alternativeName>
</protein>
<feature type="domain" description="NADH:quinone oxidoreductase/Mrp antiporter transmembrane" evidence="20">
    <location>
        <begin position="15"/>
        <end position="262"/>
    </location>
</feature>
<keyword evidence="15 21" id="KW-0496">Mitochondrion</keyword>
<comment type="similarity">
    <text evidence="3">Belongs to the complex I subunit 2 family.</text>
</comment>
<evidence type="ECO:0000256" key="18">
    <source>
        <dbReference type="ARBA" id="ARBA00049551"/>
    </source>
</evidence>
<evidence type="ECO:0000259" key="20">
    <source>
        <dbReference type="Pfam" id="PF00361"/>
    </source>
</evidence>
<keyword evidence="11" id="KW-0249">Electron transport</keyword>
<comment type="subcellular location">
    <subcellularLocation>
        <location evidence="2">Mitochondrion inner membrane</location>
        <topology evidence="2">Multi-pass membrane protein</topology>
    </subcellularLocation>
</comment>
<evidence type="ECO:0000256" key="5">
    <source>
        <dbReference type="ARBA" id="ARBA00021008"/>
    </source>
</evidence>
<gene>
    <name evidence="21" type="primary">ND2</name>
</gene>
<evidence type="ECO:0000256" key="15">
    <source>
        <dbReference type="ARBA" id="ARBA00023128"/>
    </source>
</evidence>
<name>A0A249RWN1_9HYME</name>
<evidence type="ECO:0000256" key="6">
    <source>
        <dbReference type="ARBA" id="ARBA00022448"/>
    </source>
</evidence>
<keyword evidence="14" id="KW-0830">Ubiquinone</keyword>
<organism evidence="21">
    <name type="scientific">Atta colombica</name>
    <dbReference type="NCBI Taxonomy" id="520822"/>
    <lineage>
        <taxon>Eukaryota</taxon>
        <taxon>Metazoa</taxon>
        <taxon>Ecdysozoa</taxon>
        <taxon>Arthropoda</taxon>
        <taxon>Hexapoda</taxon>
        <taxon>Insecta</taxon>
        <taxon>Pterygota</taxon>
        <taxon>Neoptera</taxon>
        <taxon>Endopterygota</taxon>
        <taxon>Hymenoptera</taxon>
        <taxon>Apocrita</taxon>
        <taxon>Aculeata</taxon>
        <taxon>Formicoidea</taxon>
        <taxon>Formicidae</taxon>
        <taxon>Myrmicinae</taxon>
        <taxon>Atta</taxon>
    </lineage>
</organism>
<evidence type="ECO:0000256" key="13">
    <source>
        <dbReference type="ARBA" id="ARBA00023027"/>
    </source>
</evidence>
<feature type="transmembrane region" description="Helical" evidence="19">
    <location>
        <begin position="17"/>
        <end position="37"/>
    </location>
</feature>
<geneLocation type="mitochondrion" evidence="21"/>
<dbReference type="PANTHER" id="PTHR46552">
    <property type="entry name" value="NADH-UBIQUINONE OXIDOREDUCTASE CHAIN 2"/>
    <property type="match status" value="1"/>
</dbReference>
<keyword evidence="9" id="KW-0999">Mitochondrion inner membrane</keyword>
<dbReference type="GO" id="GO:0006120">
    <property type="term" value="P:mitochondrial electron transport, NADH to ubiquinone"/>
    <property type="evidence" value="ECO:0007669"/>
    <property type="project" value="TreeGrafter"/>
</dbReference>
<feature type="transmembrane region" description="Helical" evidence="19">
    <location>
        <begin position="292"/>
        <end position="312"/>
    </location>
</feature>
<proteinExistence type="inferred from homology"/>
<accession>A0A249RWN1</accession>
<evidence type="ECO:0000256" key="11">
    <source>
        <dbReference type="ARBA" id="ARBA00022982"/>
    </source>
</evidence>
<evidence type="ECO:0000256" key="19">
    <source>
        <dbReference type="SAM" id="Phobius"/>
    </source>
</evidence>
<evidence type="ECO:0000256" key="1">
    <source>
        <dbReference type="ARBA" id="ARBA00003257"/>
    </source>
</evidence>
<feature type="transmembrane region" description="Helical" evidence="19">
    <location>
        <begin position="74"/>
        <end position="95"/>
    </location>
</feature>
<dbReference type="AlphaFoldDB" id="A0A249RWN1"/>
<dbReference type="GO" id="GO:0008137">
    <property type="term" value="F:NADH dehydrogenase (ubiquinone) activity"/>
    <property type="evidence" value="ECO:0007669"/>
    <property type="project" value="UniProtKB-EC"/>
</dbReference>
<dbReference type="GO" id="GO:0005743">
    <property type="term" value="C:mitochondrial inner membrane"/>
    <property type="evidence" value="ECO:0007669"/>
    <property type="project" value="UniProtKB-SubCell"/>
</dbReference>
<evidence type="ECO:0000256" key="14">
    <source>
        <dbReference type="ARBA" id="ARBA00023075"/>
    </source>
</evidence>
<feature type="transmembrane region" description="Helical" evidence="19">
    <location>
        <begin position="107"/>
        <end position="125"/>
    </location>
</feature>
<feature type="transmembrane region" description="Helical" evidence="19">
    <location>
        <begin position="44"/>
        <end position="68"/>
    </location>
</feature>
<feature type="transmembrane region" description="Helical" evidence="19">
    <location>
        <begin position="156"/>
        <end position="174"/>
    </location>
</feature>
<evidence type="ECO:0000256" key="2">
    <source>
        <dbReference type="ARBA" id="ARBA00004448"/>
    </source>
</evidence>
<evidence type="ECO:0000256" key="17">
    <source>
        <dbReference type="ARBA" id="ARBA00031028"/>
    </source>
</evidence>
<keyword evidence="13" id="KW-0520">NAD</keyword>
<feature type="transmembrane region" description="Helical" evidence="19">
    <location>
        <begin position="131"/>
        <end position="149"/>
    </location>
</feature>
<dbReference type="Pfam" id="PF00361">
    <property type="entry name" value="Proton_antipo_M"/>
    <property type="match status" value="1"/>
</dbReference>
<dbReference type="PANTHER" id="PTHR46552:SF1">
    <property type="entry name" value="NADH-UBIQUINONE OXIDOREDUCTASE CHAIN 2"/>
    <property type="match status" value="1"/>
</dbReference>
<comment type="catalytic activity">
    <reaction evidence="18">
        <text>a ubiquinone + NADH + 5 H(+)(in) = a ubiquinol + NAD(+) + 4 H(+)(out)</text>
        <dbReference type="Rhea" id="RHEA:29091"/>
        <dbReference type="Rhea" id="RHEA-COMP:9565"/>
        <dbReference type="Rhea" id="RHEA-COMP:9566"/>
        <dbReference type="ChEBI" id="CHEBI:15378"/>
        <dbReference type="ChEBI" id="CHEBI:16389"/>
        <dbReference type="ChEBI" id="CHEBI:17976"/>
        <dbReference type="ChEBI" id="CHEBI:57540"/>
        <dbReference type="ChEBI" id="CHEBI:57945"/>
        <dbReference type="EC" id="7.1.1.2"/>
    </reaction>
</comment>
<dbReference type="EC" id="7.1.1.2" evidence="4"/>
<evidence type="ECO:0000256" key="9">
    <source>
        <dbReference type="ARBA" id="ARBA00022792"/>
    </source>
</evidence>
<dbReference type="EMBL" id="KY950644">
    <property type="protein sequence ID" value="ASY95857.1"/>
    <property type="molecule type" value="Genomic_DNA"/>
</dbReference>
<reference evidence="21" key="1">
    <citation type="submission" date="2017-04" db="EMBL/GenBank/DDBJ databases">
        <title>Atta colombica mitochondrion genome.</title>
        <authorList>
            <person name="Almeida C.S."/>
        </authorList>
    </citation>
    <scope>NUCLEOTIDE SEQUENCE</scope>
</reference>
<dbReference type="SMR" id="A0A249RWN1"/>
<comment type="function">
    <text evidence="1">Core subunit of the mitochondrial membrane respiratory chain NADH dehydrogenase (Complex I) that is believed to belong to the minimal assembly required for catalysis. Complex I functions in the transfer of electrons from NADH to the respiratory chain. The immediate electron acceptor for the enzyme is believed to be ubiquinone.</text>
</comment>
<evidence type="ECO:0000256" key="16">
    <source>
        <dbReference type="ARBA" id="ARBA00023136"/>
    </source>
</evidence>
<keyword evidence="7" id="KW-0679">Respiratory chain</keyword>
<evidence type="ECO:0000256" key="7">
    <source>
        <dbReference type="ARBA" id="ARBA00022660"/>
    </source>
</evidence>
<keyword evidence="10" id="KW-1278">Translocase</keyword>
<evidence type="ECO:0000313" key="21">
    <source>
        <dbReference type="EMBL" id="ASY95857.1"/>
    </source>
</evidence>
<keyword evidence="12 19" id="KW-1133">Transmembrane helix</keyword>
<dbReference type="InterPro" id="IPR001750">
    <property type="entry name" value="ND/Mrp_TM"/>
</dbReference>
<feature type="transmembrane region" description="Helical" evidence="19">
    <location>
        <begin position="180"/>
        <end position="201"/>
    </location>
</feature>
<dbReference type="InterPro" id="IPR050175">
    <property type="entry name" value="Complex_I_Subunit_2"/>
</dbReference>
<evidence type="ECO:0000256" key="8">
    <source>
        <dbReference type="ARBA" id="ARBA00022692"/>
    </source>
</evidence>
<keyword evidence="6" id="KW-0813">Transport</keyword>